<dbReference type="Proteomes" id="UP000447081">
    <property type="component" value="Unassembled WGS sequence"/>
</dbReference>
<dbReference type="RefSeq" id="WP_000188903.1">
    <property type="nucleotide sequence ID" value="NZ_AP018395.1"/>
</dbReference>
<dbReference type="Proteomes" id="UP000531813">
    <property type="component" value="Unassembled WGS sequence"/>
</dbReference>
<proteinExistence type="predicted"/>
<evidence type="ECO:0000313" key="7">
    <source>
        <dbReference type="EMBL" id="MXJ06914.1"/>
    </source>
</evidence>
<evidence type="ECO:0000313" key="6">
    <source>
        <dbReference type="EMBL" id="MSI72254.1"/>
    </source>
</evidence>
<dbReference type="Proteomes" id="UP000271008">
    <property type="component" value="Unassembled WGS sequence"/>
</dbReference>
<dbReference type="EMBL" id="WKUE01000119">
    <property type="protein sequence ID" value="MSI72254.1"/>
    <property type="molecule type" value="Genomic_DNA"/>
</dbReference>
<evidence type="ECO:0000313" key="9">
    <source>
        <dbReference type="EMBL" id="RRD73797.1"/>
    </source>
</evidence>
<evidence type="ECO:0000313" key="4">
    <source>
        <dbReference type="EMBL" id="EFH5891565.1"/>
    </source>
</evidence>
<dbReference type="EMBL" id="WXKQ01000249">
    <property type="protein sequence ID" value="NAG22759.1"/>
    <property type="molecule type" value="Genomic_DNA"/>
</dbReference>
<protein>
    <submittedName>
        <fullName evidence="8">Uncharacterized protein</fullName>
    </submittedName>
</protein>
<dbReference type="Proteomes" id="UP000281900">
    <property type="component" value="Chromosome"/>
</dbReference>
<dbReference type="OrthoDB" id="6455687at2"/>
<dbReference type="AlphaFoldDB" id="A0A0A3TLH3"/>
<evidence type="ECO:0000313" key="13">
    <source>
        <dbReference type="Proteomes" id="UP000438958"/>
    </source>
</evidence>
<dbReference type="Proteomes" id="UP000591371">
    <property type="component" value="Unassembled WGS sequence"/>
</dbReference>
<evidence type="ECO:0000313" key="17">
    <source>
        <dbReference type="Proteomes" id="UP000591371"/>
    </source>
</evidence>
<dbReference type="EMBL" id="DABUHV010000071">
    <property type="protein sequence ID" value="HAN4356485.1"/>
    <property type="molecule type" value="Genomic_DNA"/>
</dbReference>
<evidence type="ECO:0000313" key="5">
    <source>
        <dbReference type="EMBL" id="HAN4356485.1"/>
    </source>
</evidence>
<reference evidence="5" key="1">
    <citation type="journal article" date="2018" name="Genome Biol.">
        <title>SKESA: strategic k-mer extension for scrupulous assemblies.</title>
        <authorList>
            <person name="Souvorov A."/>
            <person name="Agarwala R."/>
            <person name="Lipman D.J."/>
        </authorList>
    </citation>
    <scope>NUCLEOTIDE SEQUENCE</scope>
    <source>
        <strain evidence="5">489-16</strain>
    </source>
</reference>
<evidence type="ECO:0000313" key="14">
    <source>
        <dbReference type="Proteomes" id="UP000447081"/>
    </source>
</evidence>
<evidence type="ECO:0000313" key="8">
    <source>
        <dbReference type="EMBL" id="NAG22759.1"/>
    </source>
</evidence>
<reference evidence="4 16" key="7">
    <citation type="submission" date="2019-12" db="EMBL/GenBank/DDBJ databases">
        <authorList>
            <consortium name="GenomeTrakr network: Whole genome sequencing for foodborne pathogen traceback"/>
        </authorList>
    </citation>
    <scope>NUCLEOTIDE SEQUENCE [LARGE SCALE GENOMIC DNA]</scope>
    <source>
        <strain evidence="3 17">PSU-1190</strain>
        <strain evidence="4 16">PSU-2243</strain>
    </source>
</reference>
<organism evidence="8 15">
    <name type="scientific">Escherichia coli</name>
    <dbReference type="NCBI Taxonomy" id="562"/>
    <lineage>
        <taxon>Bacteria</taxon>
        <taxon>Pseudomonadati</taxon>
        <taxon>Pseudomonadota</taxon>
        <taxon>Gammaproteobacteria</taxon>
        <taxon>Enterobacterales</taxon>
        <taxon>Enterobacteriaceae</taxon>
        <taxon>Escherichia</taxon>
    </lineage>
</organism>
<evidence type="ECO:0000313" key="12">
    <source>
        <dbReference type="Proteomes" id="UP000281900"/>
    </source>
</evidence>
<sequence length="61" mass="7212">MTPREIALLTIAKLEHGGHQLTQADQREIERSVNADIARRDRFREMMRAPAYQWKKPAPRR</sequence>
<accession>A0A0A3TLH3</accession>
<reference evidence="5" key="8">
    <citation type="submission" date="2020-09" db="EMBL/GenBank/DDBJ databases">
        <authorList>
            <consortium name="NCBI Pathogen Detection Project"/>
        </authorList>
    </citation>
    <scope>NUCLEOTIDE SEQUENCE</scope>
    <source>
        <strain evidence="5">489-16</strain>
    </source>
</reference>
<dbReference type="EMBL" id="AP018802">
    <property type="protein sequence ID" value="BBF51847.1"/>
    <property type="molecule type" value="Genomic_DNA"/>
</dbReference>
<evidence type="ECO:0000313" key="1">
    <source>
        <dbReference type="EMBL" id="AUY03405.1"/>
    </source>
</evidence>
<evidence type="ECO:0000313" key="10">
    <source>
        <dbReference type="Proteomes" id="UP000239554"/>
    </source>
</evidence>
<evidence type="ECO:0000313" key="2">
    <source>
        <dbReference type="EMBL" id="BBF51847.1"/>
    </source>
</evidence>
<dbReference type="Proteomes" id="UP000239554">
    <property type="component" value="Chromosome"/>
</dbReference>
<dbReference type="EMBL" id="WUIG01000001">
    <property type="protein sequence ID" value="MXJ06914.1"/>
    <property type="molecule type" value="Genomic_DNA"/>
</dbReference>
<evidence type="ECO:0000313" key="11">
    <source>
        <dbReference type="Proteomes" id="UP000271008"/>
    </source>
</evidence>
<dbReference type="EMBL" id="AASATZ010000007">
    <property type="protein sequence ID" value="EFA4417727.1"/>
    <property type="molecule type" value="Genomic_DNA"/>
</dbReference>
<evidence type="ECO:0000313" key="15">
    <source>
        <dbReference type="Proteomes" id="UP000475070"/>
    </source>
</evidence>
<evidence type="ECO:0000313" key="3">
    <source>
        <dbReference type="EMBL" id="EFA4417727.1"/>
    </source>
</evidence>
<dbReference type="EMBL" id="AASWIS010000003">
    <property type="protein sequence ID" value="EFH5891565.1"/>
    <property type="molecule type" value="Genomic_DNA"/>
</dbReference>
<gene>
    <name evidence="1" type="ORF">C3F40_17560</name>
    <name evidence="3" type="ORF">D3G36_07575</name>
    <name evidence="2" type="ORF">E2863_00323</name>
    <name evidence="9" type="ORF">EIA08_18600</name>
    <name evidence="6" type="ORF">GKF66_26455</name>
    <name evidence="4" type="ORF">GOP25_04760</name>
    <name evidence="7" type="ORF">GRW24_00115</name>
    <name evidence="8" type="ORF">GUC01_27980</name>
    <name evidence="5" type="ORF">IFC14_005088</name>
</gene>
<reference evidence="1 10" key="2">
    <citation type="journal article" date="2018" name="MBio">
        <title>Genomic Analysis of Hospital Plumbing Reveals Diverse Reservoir of Bacterial Plasmids Conferring Carbapenem Resistance.</title>
        <authorList>
            <consortium name="NISC Comparative Sequencing Program"/>
            <person name="Weingarten R.A."/>
            <person name="Johnson R.C."/>
            <person name="Conlan S."/>
            <person name="Ramsburg A.M."/>
            <person name="Dekker J.P."/>
            <person name="Lau A.F."/>
            <person name="Khil P."/>
            <person name="Odom R.T."/>
            <person name="Deming C."/>
            <person name="Park M."/>
            <person name="Thomas P.J."/>
            <person name="Henderson D.K."/>
            <person name="Palmore T.N."/>
            <person name="Segre J.A."/>
            <person name="Frank K.M."/>
        </authorList>
    </citation>
    <scope>NUCLEOTIDE SEQUENCE [LARGE SCALE GENOMIC DNA]</scope>
    <source>
        <strain evidence="1 10">ECONIH4</strain>
    </source>
</reference>
<reference evidence="9 11" key="4">
    <citation type="submission" date="2018-11" db="EMBL/GenBank/DDBJ databases">
        <title>Enterobacteriaceae from Patient.</title>
        <authorList>
            <person name="Shen C."/>
            <person name="Yang Y."/>
            <person name="Tian G."/>
        </authorList>
    </citation>
    <scope>NUCLEOTIDE SEQUENCE [LARGE SCALE GENOMIC DNA]</scope>
    <source>
        <strain evidence="9 11">GBGD28</strain>
    </source>
</reference>
<dbReference type="Proteomes" id="UP000859822">
    <property type="component" value="Unassembled WGS sequence"/>
</dbReference>
<dbReference type="GeneID" id="75170227"/>
<name>A0A0A3TLH3_ECOLX</name>
<reference evidence="7 14" key="6">
    <citation type="submission" date="2019-12" db="EMBL/GenBank/DDBJ databases">
        <title>Enteriobacteria Tanzani isolates_10434.</title>
        <authorList>
            <person name="Subbiah M."/>
            <person name="Call D."/>
        </authorList>
    </citation>
    <scope>NUCLEOTIDE SEQUENCE [LARGE SCALE GENOMIC DNA]</scope>
    <source>
        <strain evidence="7 14">10434wG3</strain>
    </source>
</reference>
<reference evidence="13 15" key="5">
    <citation type="journal article" date="2019" name="Nat. Med.">
        <title>A library of human gut bacterial isolates paired with longitudinal multiomics data enables mechanistic microbiome research.</title>
        <authorList>
            <person name="Poyet M."/>
            <person name="Groussin M."/>
            <person name="Gibbons S.M."/>
            <person name="Avila-Pacheco J."/>
            <person name="Jiang X."/>
            <person name="Kearney S.M."/>
            <person name="Perrotta A.R."/>
            <person name="Berdy B."/>
            <person name="Zhao S."/>
            <person name="Lieberman T.D."/>
            <person name="Swanson P.K."/>
            <person name="Smith M."/>
            <person name="Roesemann S."/>
            <person name="Alexander J.E."/>
            <person name="Rich S.A."/>
            <person name="Livny J."/>
            <person name="Vlamakis H."/>
            <person name="Clish C."/>
            <person name="Bullock K."/>
            <person name="Deik A."/>
            <person name="Scott J."/>
            <person name="Pierce K.A."/>
            <person name="Xavier R.J."/>
            <person name="Alm E.J."/>
        </authorList>
    </citation>
    <scope>NUCLEOTIDE SEQUENCE [LARGE SCALE GENOMIC DNA]</scope>
    <source>
        <strain evidence="8 15">BIOML-A112</strain>
        <strain evidence="6 13">BIOML-A382</strain>
    </source>
</reference>
<reference evidence="2 12" key="3">
    <citation type="submission" date="2018-07" db="EMBL/GenBank/DDBJ databases">
        <title>Genomic analysis of colistin resistant EHEC isolated from cattle in Japan.</title>
        <authorList>
            <person name="Kusumoto M."/>
            <person name="Misumi W."/>
            <person name="Ogura Y."/>
            <person name="Hayashi T."/>
            <person name="Akiba M."/>
        </authorList>
    </citation>
    <scope>NUCLEOTIDE SEQUENCE [LARGE SCALE GENOMIC DNA]</scope>
    <source>
        <strain evidence="2 12">E2863</strain>
    </source>
</reference>
<dbReference type="EMBL" id="RQTU01000021">
    <property type="protein sequence ID" value="RRD73797.1"/>
    <property type="molecule type" value="Genomic_DNA"/>
</dbReference>
<dbReference type="EMBL" id="CP026399">
    <property type="protein sequence ID" value="AUY03405.1"/>
    <property type="molecule type" value="Genomic_DNA"/>
</dbReference>
<evidence type="ECO:0000313" key="16">
    <source>
        <dbReference type="Proteomes" id="UP000531813"/>
    </source>
</evidence>
<dbReference type="Proteomes" id="UP000438958">
    <property type="component" value="Unassembled WGS sequence"/>
</dbReference>
<dbReference type="Proteomes" id="UP000475070">
    <property type="component" value="Unassembled WGS sequence"/>
</dbReference>